<feature type="domain" description="Protein FecR C-terminal" evidence="3">
    <location>
        <begin position="342"/>
        <end position="408"/>
    </location>
</feature>
<gene>
    <name evidence="4" type="ORF">GCM10023143_26780</name>
</gene>
<dbReference type="PANTHER" id="PTHR30273:SF2">
    <property type="entry name" value="PROTEIN FECR"/>
    <property type="match status" value="1"/>
</dbReference>
<reference evidence="5" key="1">
    <citation type="journal article" date="2019" name="Int. J. Syst. Evol. Microbiol.">
        <title>The Global Catalogue of Microorganisms (GCM) 10K type strain sequencing project: providing services to taxonomists for standard genome sequencing and annotation.</title>
        <authorList>
            <consortium name="The Broad Institute Genomics Platform"/>
            <consortium name="The Broad Institute Genome Sequencing Center for Infectious Disease"/>
            <person name="Wu L."/>
            <person name="Ma J."/>
        </authorList>
    </citation>
    <scope>NUCLEOTIDE SEQUENCE [LARGE SCALE GENOMIC DNA]</scope>
    <source>
        <strain evidence="5">JCM 17664</strain>
    </source>
</reference>
<feature type="domain" description="FecR protein" evidence="2">
    <location>
        <begin position="190"/>
        <end position="292"/>
    </location>
</feature>
<protein>
    <submittedName>
        <fullName evidence="4">DUF4974 domain-containing protein</fullName>
    </submittedName>
</protein>
<comment type="caution">
    <text evidence="4">The sequence shown here is derived from an EMBL/GenBank/DDBJ whole genome shotgun (WGS) entry which is preliminary data.</text>
</comment>
<dbReference type="RefSeq" id="WP_344980146.1">
    <property type="nucleotide sequence ID" value="NZ_BAABFN010000007.1"/>
</dbReference>
<dbReference type="Gene3D" id="2.60.120.1440">
    <property type="match status" value="1"/>
</dbReference>
<evidence type="ECO:0000313" key="5">
    <source>
        <dbReference type="Proteomes" id="UP001501207"/>
    </source>
</evidence>
<evidence type="ECO:0000259" key="3">
    <source>
        <dbReference type="Pfam" id="PF16344"/>
    </source>
</evidence>
<evidence type="ECO:0000256" key="1">
    <source>
        <dbReference type="SAM" id="Phobius"/>
    </source>
</evidence>
<accession>A0ABP8G237</accession>
<dbReference type="InterPro" id="IPR012373">
    <property type="entry name" value="Ferrdict_sens_TM"/>
</dbReference>
<dbReference type="InterPro" id="IPR032508">
    <property type="entry name" value="FecR_C"/>
</dbReference>
<evidence type="ECO:0000313" key="4">
    <source>
        <dbReference type="EMBL" id="GAA4315416.1"/>
    </source>
</evidence>
<evidence type="ECO:0000259" key="2">
    <source>
        <dbReference type="Pfam" id="PF04773"/>
    </source>
</evidence>
<dbReference type="Gene3D" id="3.55.50.30">
    <property type="match status" value="1"/>
</dbReference>
<dbReference type="InterPro" id="IPR006860">
    <property type="entry name" value="FecR"/>
</dbReference>
<dbReference type="PANTHER" id="PTHR30273">
    <property type="entry name" value="PERIPLASMIC SIGNAL SENSOR AND SIGMA FACTOR ACTIVATOR FECR-RELATED"/>
    <property type="match status" value="1"/>
</dbReference>
<dbReference type="EMBL" id="BAABFN010000007">
    <property type="protein sequence ID" value="GAA4315416.1"/>
    <property type="molecule type" value="Genomic_DNA"/>
</dbReference>
<keyword evidence="1" id="KW-1133">Transmembrane helix</keyword>
<sequence length="410" mass="45429">MTEAELTMLIRRYLSGEATQDEKIKVEQWYESFDGAAPEFMDGNAERIKESAARSLDAIRKKMAAHTAKQEKAAALVSIRGGRAKAYRWRVAAAAVLLLLFSGTAYFLTHTSGGQQTGKAVPVVKHDIAPGGNKAMLTLGNGTRITLDSIHPGMLPVQGNVRIMKLGNGRLVCKAVNEKGKSPERISFNTLTTPRGGQYEIILPDGTRVWLNAASSIRFPTAFTGGPREVQVTGEAYFEVTRDAKRPFIVKVPPSPGEEALWEIKVLGTHFNVNAYNDEASMKVTLLEGKVKVSERGPGDSGIRSAKVVRPGEQARVKKDGIIKLVKNADTEKTMAWTHDLFWFENDDVHAVMRQLSRWYDVDIVVQGDIRDRFTGSIPRNLTFSRIFEILQQTGGMHYEIENRKIIVSS</sequence>
<feature type="transmembrane region" description="Helical" evidence="1">
    <location>
        <begin position="89"/>
        <end position="108"/>
    </location>
</feature>
<dbReference type="Pfam" id="PF16344">
    <property type="entry name" value="FecR_C"/>
    <property type="match status" value="1"/>
</dbReference>
<proteinExistence type="predicted"/>
<name>A0ABP8G237_9BACT</name>
<keyword evidence="5" id="KW-1185">Reference proteome</keyword>
<organism evidence="4 5">
    <name type="scientific">Compostibacter hankyongensis</name>
    <dbReference type="NCBI Taxonomy" id="1007089"/>
    <lineage>
        <taxon>Bacteria</taxon>
        <taxon>Pseudomonadati</taxon>
        <taxon>Bacteroidota</taxon>
        <taxon>Chitinophagia</taxon>
        <taxon>Chitinophagales</taxon>
        <taxon>Chitinophagaceae</taxon>
        <taxon>Compostibacter</taxon>
    </lineage>
</organism>
<dbReference type="Proteomes" id="UP001501207">
    <property type="component" value="Unassembled WGS sequence"/>
</dbReference>
<dbReference type="Pfam" id="PF04773">
    <property type="entry name" value="FecR"/>
    <property type="match status" value="1"/>
</dbReference>
<keyword evidence="1" id="KW-0472">Membrane</keyword>
<keyword evidence="1" id="KW-0812">Transmembrane</keyword>